<reference evidence="2 3" key="1">
    <citation type="journal article" date="2015" name="Genome Biol. Evol.">
        <title>Phylogenomic analyses indicate that early fungi evolved digesting cell walls of algal ancestors of land plants.</title>
        <authorList>
            <person name="Chang Y."/>
            <person name="Wang S."/>
            <person name="Sekimoto S."/>
            <person name="Aerts A.L."/>
            <person name="Choi C."/>
            <person name="Clum A."/>
            <person name="LaButti K.M."/>
            <person name="Lindquist E.A."/>
            <person name="Yee Ngan C."/>
            <person name="Ohm R.A."/>
            <person name="Salamov A.A."/>
            <person name="Grigoriev I.V."/>
            <person name="Spatafora J.W."/>
            <person name="Berbee M.L."/>
        </authorList>
    </citation>
    <scope>NUCLEOTIDE SEQUENCE [LARGE SCALE GENOMIC DNA]</scope>
    <source>
        <strain evidence="2 3">NRRL 28638</strain>
    </source>
</reference>
<sequence>MRTLINLLNFSIFTQLTTGTTLSEGGGPLNIAISVTLGTRSHVKYLFEITKKLTSRGHTITYLCTDDTLKFSEGYNVTRKIVSSISLDLSAIETKPFT</sequence>
<gene>
    <name evidence="2" type="ORF">CONCODRAFT_13139</name>
</gene>
<feature type="chain" id="PRO_5007293931" description="Glycosyltransferase family 1 protein" evidence="1">
    <location>
        <begin position="20"/>
        <end position="98"/>
    </location>
</feature>
<dbReference type="Proteomes" id="UP000070444">
    <property type="component" value="Unassembled WGS sequence"/>
</dbReference>
<protein>
    <recommendedName>
        <fullName evidence="4">Glycosyltransferase family 1 protein</fullName>
    </recommendedName>
</protein>
<evidence type="ECO:0000313" key="2">
    <source>
        <dbReference type="EMBL" id="KXN65310.1"/>
    </source>
</evidence>
<name>A0A137NRJ7_CONC2</name>
<keyword evidence="3" id="KW-1185">Reference proteome</keyword>
<accession>A0A137NRJ7</accession>
<dbReference type="AlphaFoldDB" id="A0A137NRJ7"/>
<evidence type="ECO:0008006" key="4">
    <source>
        <dbReference type="Google" id="ProtNLM"/>
    </source>
</evidence>
<feature type="signal peptide" evidence="1">
    <location>
        <begin position="1"/>
        <end position="19"/>
    </location>
</feature>
<dbReference type="SUPFAM" id="SSF53756">
    <property type="entry name" value="UDP-Glycosyltransferase/glycogen phosphorylase"/>
    <property type="match status" value="1"/>
</dbReference>
<proteinExistence type="predicted"/>
<keyword evidence="1" id="KW-0732">Signal</keyword>
<dbReference type="OrthoDB" id="5835829at2759"/>
<dbReference type="EMBL" id="KQ964914">
    <property type="protein sequence ID" value="KXN65310.1"/>
    <property type="molecule type" value="Genomic_DNA"/>
</dbReference>
<evidence type="ECO:0000313" key="3">
    <source>
        <dbReference type="Proteomes" id="UP000070444"/>
    </source>
</evidence>
<organism evidence="2 3">
    <name type="scientific">Conidiobolus coronatus (strain ATCC 28846 / CBS 209.66 / NRRL 28638)</name>
    <name type="common">Delacroixia coronata</name>
    <dbReference type="NCBI Taxonomy" id="796925"/>
    <lineage>
        <taxon>Eukaryota</taxon>
        <taxon>Fungi</taxon>
        <taxon>Fungi incertae sedis</taxon>
        <taxon>Zoopagomycota</taxon>
        <taxon>Entomophthoromycotina</taxon>
        <taxon>Entomophthoromycetes</taxon>
        <taxon>Entomophthorales</taxon>
        <taxon>Ancylistaceae</taxon>
        <taxon>Conidiobolus</taxon>
    </lineage>
</organism>
<evidence type="ECO:0000256" key="1">
    <source>
        <dbReference type="SAM" id="SignalP"/>
    </source>
</evidence>